<feature type="compositionally biased region" description="Polar residues" evidence="1">
    <location>
        <begin position="1"/>
        <end position="15"/>
    </location>
</feature>
<feature type="compositionally biased region" description="Basic and acidic residues" evidence="1">
    <location>
        <begin position="92"/>
        <end position="101"/>
    </location>
</feature>
<evidence type="ECO:0000313" key="3">
    <source>
        <dbReference type="Proteomes" id="UP001221142"/>
    </source>
</evidence>
<organism evidence="2 3">
    <name type="scientific">Roridomyces roridus</name>
    <dbReference type="NCBI Taxonomy" id="1738132"/>
    <lineage>
        <taxon>Eukaryota</taxon>
        <taxon>Fungi</taxon>
        <taxon>Dikarya</taxon>
        <taxon>Basidiomycota</taxon>
        <taxon>Agaricomycotina</taxon>
        <taxon>Agaricomycetes</taxon>
        <taxon>Agaricomycetidae</taxon>
        <taxon>Agaricales</taxon>
        <taxon>Marasmiineae</taxon>
        <taxon>Mycenaceae</taxon>
        <taxon>Roridomyces</taxon>
    </lineage>
</organism>
<feature type="compositionally biased region" description="Polar residues" evidence="1">
    <location>
        <begin position="56"/>
        <end position="81"/>
    </location>
</feature>
<name>A0AAD7BQZ5_9AGAR</name>
<dbReference type="AlphaFoldDB" id="A0AAD7BQZ5"/>
<proteinExistence type="predicted"/>
<comment type="caution">
    <text evidence="2">The sequence shown here is derived from an EMBL/GenBank/DDBJ whole genome shotgun (WGS) entry which is preliminary data.</text>
</comment>
<accession>A0AAD7BQZ5</accession>
<feature type="compositionally biased region" description="Low complexity" evidence="1">
    <location>
        <begin position="223"/>
        <end position="232"/>
    </location>
</feature>
<dbReference type="Proteomes" id="UP001221142">
    <property type="component" value="Unassembled WGS sequence"/>
</dbReference>
<sequence>MSSTDDPYSPSYGTATFTDTYTRQDDDDDSYTDSNSLEEVEASLNDLEDELEDTQHTVSTWSSPSYPGSPSFVSLPTTGTIASPPPLVRLSRITEHTEPESRPGSMAFRRSMHSRASTEPASAGLPPPGRANELIAVFEAAPLGGHTRGASTPAGPRSASPFYTPSQSVSDLSPYTQGFHSTFGSRPSSPVKSARVTSPGATSSTPSRTRPSMSTLLSQPPLSTTSGYTGTRTDTDSFTPSQTNTFSPSASYTGTFTPSNTRTYTTDTFTPSNTRTYTTDTFTPSNTHTYTTTTNTQTNPPVTPPSLRRPAQGSPRSPLSSVRNIVALWKERTPRKSPSASGSSSSSS</sequence>
<feature type="region of interest" description="Disordered" evidence="1">
    <location>
        <begin position="1"/>
        <end position="322"/>
    </location>
</feature>
<feature type="compositionally biased region" description="Low complexity" evidence="1">
    <location>
        <begin position="337"/>
        <end position="348"/>
    </location>
</feature>
<feature type="compositionally biased region" description="Low complexity" evidence="1">
    <location>
        <begin position="281"/>
        <end position="300"/>
    </location>
</feature>
<feature type="region of interest" description="Disordered" evidence="1">
    <location>
        <begin position="329"/>
        <end position="348"/>
    </location>
</feature>
<feature type="compositionally biased region" description="Acidic residues" evidence="1">
    <location>
        <begin position="25"/>
        <end position="52"/>
    </location>
</feature>
<feature type="compositionally biased region" description="Polar residues" evidence="1">
    <location>
        <begin position="238"/>
        <end position="280"/>
    </location>
</feature>
<gene>
    <name evidence="2" type="ORF">FB45DRAFT_1079477</name>
</gene>
<feature type="compositionally biased region" description="Polar residues" evidence="1">
    <location>
        <begin position="161"/>
        <end position="191"/>
    </location>
</feature>
<reference evidence="2" key="1">
    <citation type="submission" date="2023-03" db="EMBL/GenBank/DDBJ databases">
        <title>Massive genome expansion in bonnet fungi (Mycena s.s.) driven by repeated elements and novel gene families across ecological guilds.</title>
        <authorList>
            <consortium name="Lawrence Berkeley National Laboratory"/>
            <person name="Harder C.B."/>
            <person name="Miyauchi S."/>
            <person name="Viragh M."/>
            <person name="Kuo A."/>
            <person name="Thoen E."/>
            <person name="Andreopoulos B."/>
            <person name="Lu D."/>
            <person name="Skrede I."/>
            <person name="Drula E."/>
            <person name="Henrissat B."/>
            <person name="Morin E."/>
            <person name="Kohler A."/>
            <person name="Barry K."/>
            <person name="LaButti K."/>
            <person name="Morin E."/>
            <person name="Salamov A."/>
            <person name="Lipzen A."/>
            <person name="Mereny Z."/>
            <person name="Hegedus B."/>
            <person name="Baldrian P."/>
            <person name="Stursova M."/>
            <person name="Weitz H."/>
            <person name="Taylor A."/>
            <person name="Grigoriev I.V."/>
            <person name="Nagy L.G."/>
            <person name="Martin F."/>
            <person name="Kauserud H."/>
        </authorList>
    </citation>
    <scope>NUCLEOTIDE SEQUENCE</scope>
    <source>
        <strain evidence="2">9284</strain>
    </source>
</reference>
<keyword evidence="3" id="KW-1185">Reference proteome</keyword>
<dbReference type="EMBL" id="JARKIF010000010">
    <property type="protein sequence ID" value="KAJ7628459.1"/>
    <property type="molecule type" value="Genomic_DNA"/>
</dbReference>
<feature type="compositionally biased region" description="Low complexity" evidence="1">
    <location>
        <begin position="197"/>
        <end position="215"/>
    </location>
</feature>
<evidence type="ECO:0000313" key="2">
    <source>
        <dbReference type="EMBL" id="KAJ7628459.1"/>
    </source>
</evidence>
<protein>
    <submittedName>
        <fullName evidence="2">Uncharacterized protein</fullName>
    </submittedName>
</protein>
<evidence type="ECO:0000256" key="1">
    <source>
        <dbReference type="SAM" id="MobiDB-lite"/>
    </source>
</evidence>
<feature type="non-terminal residue" evidence="2">
    <location>
        <position position="1"/>
    </location>
</feature>